<feature type="transmembrane region" description="Helical" evidence="8">
    <location>
        <begin position="224"/>
        <end position="246"/>
    </location>
</feature>
<dbReference type="InterPro" id="IPR051449">
    <property type="entry name" value="ABC-2_transporter_component"/>
</dbReference>
<dbReference type="InterPro" id="IPR013525">
    <property type="entry name" value="ABC2_TM"/>
</dbReference>
<evidence type="ECO:0000259" key="9">
    <source>
        <dbReference type="PROSITE" id="PS51012"/>
    </source>
</evidence>
<feature type="transmembrane region" description="Helical" evidence="8">
    <location>
        <begin position="21"/>
        <end position="42"/>
    </location>
</feature>
<proteinExistence type="inferred from homology"/>
<feature type="transmembrane region" description="Helical" evidence="8">
    <location>
        <begin position="342"/>
        <end position="360"/>
    </location>
</feature>
<feature type="transmembrane region" description="Helical" evidence="8">
    <location>
        <begin position="168"/>
        <end position="188"/>
    </location>
</feature>
<keyword evidence="11" id="KW-1185">Reference proteome</keyword>
<evidence type="ECO:0000256" key="5">
    <source>
        <dbReference type="ARBA" id="ARBA00022692"/>
    </source>
</evidence>
<name>A0ABV0CS05_9SPHN</name>
<evidence type="ECO:0000256" key="1">
    <source>
        <dbReference type="ARBA" id="ARBA00004651"/>
    </source>
</evidence>
<sequence>MSALRAITIKEIWALLRDPKSRIVLVIPPLLQLVIFTFASTLEVKNVDVGVLDRSTGTASVEIVNRLAGSPNIGTIRRLRSHDDLAEAIDRQEVIAALVIEPDFDRAFARGQATRVGVVLDGRRSNAAQIVGSYLQQIVTDAGASVRGTERAPPVAVAINWFNPNLDYIWFNLPSLIVVIVSVAGLSITAQTVARERELGTFDQLMVSPLSVRQILIGKMVPPFIVGFVNATVYLVVAQVVFGVPFTGSVLLFYLGLVTYLLALIGVGMFVSALSMTQQQAFLGSFVATVPVILLSGFASPIGNMPQWLQIITYANPARYFLEISLGQFLKAQPASVVLGELWPLVLIAVATLAAAAWLFRARME</sequence>
<evidence type="ECO:0000256" key="3">
    <source>
        <dbReference type="ARBA" id="ARBA00022448"/>
    </source>
</evidence>
<dbReference type="Proteomes" id="UP001484535">
    <property type="component" value="Unassembled WGS sequence"/>
</dbReference>
<comment type="caution">
    <text evidence="10">The sequence shown here is derived from an EMBL/GenBank/DDBJ whole genome shotgun (WGS) entry which is preliminary data.</text>
</comment>
<evidence type="ECO:0000256" key="8">
    <source>
        <dbReference type="SAM" id="Phobius"/>
    </source>
</evidence>
<comment type="subcellular location">
    <subcellularLocation>
        <location evidence="1">Cell membrane</location>
        <topology evidence="1">Multi-pass membrane protein</topology>
    </subcellularLocation>
</comment>
<dbReference type="PANTHER" id="PTHR30294">
    <property type="entry name" value="MEMBRANE COMPONENT OF ABC TRANSPORTER YHHJ-RELATED"/>
    <property type="match status" value="1"/>
</dbReference>
<evidence type="ECO:0000256" key="2">
    <source>
        <dbReference type="ARBA" id="ARBA00007783"/>
    </source>
</evidence>
<evidence type="ECO:0000256" key="4">
    <source>
        <dbReference type="ARBA" id="ARBA00022475"/>
    </source>
</evidence>
<keyword evidence="6 8" id="KW-1133">Transmembrane helix</keyword>
<dbReference type="Gene3D" id="3.40.1710.10">
    <property type="entry name" value="abc type-2 transporter like domain"/>
    <property type="match status" value="1"/>
</dbReference>
<reference evidence="10 11" key="1">
    <citation type="submission" date="2024-05" db="EMBL/GenBank/DDBJ databases">
        <authorList>
            <person name="Park S."/>
        </authorList>
    </citation>
    <scope>NUCLEOTIDE SEQUENCE [LARGE SCALE GENOMIC DNA]</scope>
    <source>
        <strain evidence="10 11">DGU5</strain>
    </source>
</reference>
<evidence type="ECO:0000256" key="6">
    <source>
        <dbReference type="ARBA" id="ARBA00022989"/>
    </source>
</evidence>
<dbReference type="PROSITE" id="PS51012">
    <property type="entry name" value="ABC_TM2"/>
    <property type="match status" value="1"/>
</dbReference>
<keyword evidence="5 8" id="KW-0812">Transmembrane</keyword>
<accession>A0ABV0CS05</accession>
<gene>
    <name evidence="10" type="ORF">ABDJ38_00500</name>
</gene>
<evidence type="ECO:0000313" key="11">
    <source>
        <dbReference type="Proteomes" id="UP001484535"/>
    </source>
</evidence>
<evidence type="ECO:0000256" key="7">
    <source>
        <dbReference type="ARBA" id="ARBA00023136"/>
    </source>
</evidence>
<dbReference type="EMBL" id="JBDLBR010000001">
    <property type="protein sequence ID" value="MEN7535650.1"/>
    <property type="molecule type" value="Genomic_DNA"/>
</dbReference>
<protein>
    <submittedName>
        <fullName evidence="10">ABC transporter permease</fullName>
    </submittedName>
</protein>
<feature type="transmembrane region" description="Helical" evidence="8">
    <location>
        <begin position="252"/>
        <end position="274"/>
    </location>
</feature>
<dbReference type="PANTHER" id="PTHR30294:SF44">
    <property type="entry name" value="MULTIDRUG ABC TRANSPORTER PERMEASE YBHR-RELATED"/>
    <property type="match status" value="1"/>
</dbReference>
<comment type="similarity">
    <text evidence="2">Belongs to the ABC-2 integral membrane protein family.</text>
</comment>
<organism evidence="10 11">
    <name type="scientific">Aurantiacibacter flavus</name>
    <dbReference type="NCBI Taxonomy" id="3145232"/>
    <lineage>
        <taxon>Bacteria</taxon>
        <taxon>Pseudomonadati</taxon>
        <taxon>Pseudomonadota</taxon>
        <taxon>Alphaproteobacteria</taxon>
        <taxon>Sphingomonadales</taxon>
        <taxon>Erythrobacteraceae</taxon>
        <taxon>Aurantiacibacter</taxon>
    </lineage>
</organism>
<evidence type="ECO:0000313" key="10">
    <source>
        <dbReference type="EMBL" id="MEN7535650.1"/>
    </source>
</evidence>
<dbReference type="InterPro" id="IPR047817">
    <property type="entry name" value="ABC2_TM_bact-type"/>
</dbReference>
<feature type="domain" description="ABC transmembrane type-2" evidence="9">
    <location>
        <begin position="128"/>
        <end position="363"/>
    </location>
</feature>
<keyword evidence="7 8" id="KW-0472">Membrane</keyword>
<dbReference type="RefSeq" id="WP_346783113.1">
    <property type="nucleotide sequence ID" value="NZ_JBDLBR010000001.1"/>
</dbReference>
<keyword evidence="3" id="KW-0813">Transport</keyword>
<feature type="transmembrane region" description="Helical" evidence="8">
    <location>
        <begin position="281"/>
        <end position="299"/>
    </location>
</feature>
<dbReference type="Pfam" id="PF12698">
    <property type="entry name" value="ABC2_membrane_3"/>
    <property type="match status" value="1"/>
</dbReference>
<keyword evidence="4" id="KW-1003">Cell membrane</keyword>